<dbReference type="InterPro" id="IPR011009">
    <property type="entry name" value="Kinase-like_dom_sf"/>
</dbReference>
<dbReference type="AlphaFoldDB" id="A0A392PPU2"/>
<accession>A0A392PPU2</accession>
<dbReference type="EMBL" id="LXQA010091088">
    <property type="protein sequence ID" value="MCI14123.1"/>
    <property type="molecule type" value="Genomic_DNA"/>
</dbReference>
<dbReference type="GO" id="GO:0005524">
    <property type="term" value="F:ATP binding"/>
    <property type="evidence" value="ECO:0007669"/>
    <property type="project" value="InterPro"/>
</dbReference>
<evidence type="ECO:0000256" key="4">
    <source>
        <dbReference type="SAM" id="MobiDB-lite"/>
    </source>
</evidence>
<evidence type="ECO:0000256" key="1">
    <source>
        <dbReference type="ARBA" id="ARBA00000900"/>
    </source>
</evidence>
<evidence type="ECO:0000256" key="2">
    <source>
        <dbReference type="ARBA" id="ARBA00012483"/>
    </source>
</evidence>
<organism evidence="6 7">
    <name type="scientific">Trifolium medium</name>
    <dbReference type="NCBI Taxonomy" id="97028"/>
    <lineage>
        <taxon>Eukaryota</taxon>
        <taxon>Viridiplantae</taxon>
        <taxon>Streptophyta</taxon>
        <taxon>Embryophyta</taxon>
        <taxon>Tracheophyta</taxon>
        <taxon>Spermatophyta</taxon>
        <taxon>Magnoliopsida</taxon>
        <taxon>eudicotyledons</taxon>
        <taxon>Gunneridae</taxon>
        <taxon>Pentapetalae</taxon>
        <taxon>rosids</taxon>
        <taxon>fabids</taxon>
        <taxon>Fabales</taxon>
        <taxon>Fabaceae</taxon>
        <taxon>Papilionoideae</taxon>
        <taxon>50 kb inversion clade</taxon>
        <taxon>NPAAA clade</taxon>
        <taxon>Hologalegina</taxon>
        <taxon>IRL clade</taxon>
        <taxon>Trifolieae</taxon>
        <taxon>Trifolium</taxon>
    </lineage>
</organism>
<comment type="catalytic activity">
    <reaction evidence="1">
        <text>S-ubiquitinyl-[E2 ubiquitin-conjugating enzyme]-L-cysteine + [acceptor protein]-L-lysine = [E2 ubiquitin-conjugating enzyme]-L-cysteine + N(6)-ubiquitinyl-[acceptor protein]-L-lysine.</text>
        <dbReference type="EC" id="2.3.2.27"/>
    </reaction>
</comment>
<evidence type="ECO:0000259" key="5">
    <source>
        <dbReference type="PROSITE" id="PS50011"/>
    </source>
</evidence>
<reference evidence="6 7" key="1">
    <citation type="journal article" date="2018" name="Front. Plant Sci.">
        <title>Red Clover (Trifolium pratense) and Zigzag Clover (T. medium) - A Picture of Genomic Similarities and Differences.</title>
        <authorList>
            <person name="Dluhosova J."/>
            <person name="Istvanek J."/>
            <person name="Nedelnik J."/>
            <person name="Repkova J."/>
        </authorList>
    </citation>
    <scope>NUCLEOTIDE SEQUENCE [LARGE SCALE GENOMIC DNA]</scope>
    <source>
        <strain evidence="7">cv. 10/8</strain>
        <tissue evidence="6">Leaf</tissue>
    </source>
</reference>
<proteinExistence type="predicted"/>
<sequence length="143" mass="16337">AEQIRQWKLEGEKKAVEARLSQEAALAMAEREKARAKAALEAAEEAKRKAEQEVQRRREAEMKARKEAEERDRVLTALAQKDNRYRKYTMQEIEVATEKFSPSKKLGEGGYGPVFKGHLDHTAVAIKLLNPEASQGRKQFQQE</sequence>
<evidence type="ECO:0000313" key="7">
    <source>
        <dbReference type="Proteomes" id="UP000265520"/>
    </source>
</evidence>
<dbReference type="PANTHER" id="PTHR45647:SF93">
    <property type="entry name" value="KINASE WITH ADENINE NUCLEOTIDE ALPHA HYDROLASES-LIKE DOMAIN-CONTAINING PROTEIN"/>
    <property type="match status" value="1"/>
</dbReference>
<dbReference type="GO" id="GO:0004672">
    <property type="term" value="F:protein kinase activity"/>
    <property type="evidence" value="ECO:0007669"/>
    <property type="project" value="InterPro"/>
</dbReference>
<keyword evidence="7" id="KW-1185">Reference proteome</keyword>
<keyword evidence="3" id="KW-0833">Ubl conjugation pathway</keyword>
<dbReference type="InterPro" id="IPR000719">
    <property type="entry name" value="Prot_kinase_dom"/>
</dbReference>
<protein>
    <recommendedName>
        <fullName evidence="2">RING-type E3 ubiquitin transferase</fullName>
        <ecNumber evidence="2">2.3.2.27</ecNumber>
    </recommendedName>
</protein>
<dbReference type="EC" id="2.3.2.27" evidence="2"/>
<comment type="caution">
    <text evidence="6">The sequence shown here is derived from an EMBL/GenBank/DDBJ whole genome shotgun (WGS) entry which is preliminary data.</text>
</comment>
<dbReference type="PROSITE" id="PS50011">
    <property type="entry name" value="PROTEIN_KINASE_DOM"/>
    <property type="match status" value="1"/>
</dbReference>
<dbReference type="SUPFAM" id="SSF56112">
    <property type="entry name" value="Protein kinase-like (PK-like)"/>
    <property type="match status" value="1"/>
</dbReference>
<feature type="domain" description="Protein kinase" evidence="5">
    <location>
        <begin position="100"/>
        <end position="143"/>
    </location>
</feature>
<dbReference type="Gene3D" id="3.30.200.20">
    <property type="entry name" value="Phosphorylase Kinase, domain 1"/>
    <property type="match status" value="1"/>
</dbReference>
<evidence type="ECO:0000256" key="3">
    <source>
        <dbReference type="ARBA" id="ARBA00022786"/>
    </source>
</evidence>
<dbReference type="Proteomes" id="UP000265520">
    <property type="component" value="Unassembled WGS sequence"/>
</dbReference>
<name>A0A392PPU2_9FABA</name>
<evidence type="ECO:0000313" key="6">
    <source>
        <dbReference type="EMBL" id="MCI14123.1"/>
    </source>
</evidence>
<feature type="region of interest" description="Disordered" evidence="4">
    <location>
        <begin position="47"/>
        <end position="71"/>
    </location>
</feature>
<feature type="non-terminal residue" evidence="6">
    <location>
        <position position="143"/>
    </location>
</feature>
<dbReference type="GO" id="GO:0061630">
    <property type="term" value="F:ubiquitin protein ligase activity"/>
    <property type="evidence" value="ECO:0007669"/>
    <property type="project" value="UniProtKB-EC"/>
</dbReference>
<dbReference type="InterPro" id="IPR051348">
    <property type="entry name" value="U-box_ubiquitin_ligases"/>
</dbReference>
<feature type="non-terminal residue" evidence="6">
    <location>
        <position position="1"/>
    </location>
</feature>
<dbReference type="PANTHER" id="PTHR45647">
    <property type="entry name" value="OS02G0152300 PROTEIN"/>
    <property type="match status" value="1"/>
</dbReference>